<organism evidence="1">
    <name type="scientific">viral metagenome</name>
    <dbReference type="NCBI Taxonomy" id="1070528"/>
    <lineage>
        <taxon>unclassified sequences</taxon>
        <taxon>metagenomes</taxon>
        <taxon>organismal metagenomes</taxon>
    </lineage>
</organism>
<keyword evidence="1" id="KW-0378">Hydrolase</keyword>
<keyword evidence="1" id="KW-0255">Endonuclease</keyword>
<keyword evidence="1" id="KW-0540">Nuclease</keyword>
<gene>
    <name evidence="1" type="ORF">TM448A00411_0006</name>
    <name evidence="2" type="ORF">TM448B00141_0066</name>
</gene>
<reference evidence="1" key="1">
    <citation type="submission" date="2020-03" db="EMBL/GenBank/DDBJ databases">
        <title>The deep terrestrial virosphere.</title>
        <authorList>
            <person name="Holmfeldt K."/>
            <person name="Nilsson E."/>
            <person name="Simone D."/>
            <person name="Lopez-Fernandez M."/>
            <person name="Wu X."/>
            <person name="de Brujin I."/>
            <person name="Lundin D."/>
            <person name="Andersson A."/>
            <person name="Bertilsson S."/>
            <person name="Dopson M."/>
        </authorList>
    </citation>
    <scope>NUCLEOTIDE SEQUENCE</scope>
    <source>
        <strain evidence="1">TM448A00411</strain>
        <strain evidence="2">TM448B00141</strain>
    </source>
</reference>
<proteinExistence type="predicted"/>
<evidence type="ECO:0000313" key="1">
    <source>
        <dbReference type="EMBL" id="QJA46404.1"/>
    </source>
</evidence>
<name>A0A6H1ZFS4_9ZZZZ</name>
<dbReference type="GO" id="GO:0004519">
    <property type="term" value="F:endonuclease activity"/>
    <property type="evidence" value="ECO:0007669"/>
    <property type="project" value="UniProtKB-KW"/>
</dbReference>
<dbReference type="AlphaFoldDB" id="A0A6H1ZFS4"/>
<evidence type="ECO:0000313" key="2">
    <source>
        <dbReference type="EMBL" id="QJH93880.1"/>
    </source>
</evidence>
<protein>
    <submittedName>
        <fullName evidence="1">Putative HNH endonuclease</fullName>
    </submittedName>
</protein>
<sequence>MNGRQESPTLGDAQNVSPIISTEKRKNDIPYGYCHCGCGGTTPVSIQNHSKYGWVKGEPKRFIFGHANKKNRIVLKDGYIIERNPTHPRSEKNGYVKTHIISAERAMGKPLPANAVIHHPFGKKLNNTKLVICEDQKYHLLLHLREKAYMASGHASWRKCWVCKKYDSPSNLYIKGSHTHHRECHSEYYKIRRKECKSSRKNQMR</sequence>
<dbReference type="EMBL" id="MT144592">
    <property type="protein sequence ID" value="QJH93880.1"/>
    <property type="molecule type" value="Genomic_DNA"/>
</dbReference>
<dbReference type="EMBL" id="MT144010">
    <property type="protein sequence ID" value="QJA46404.1"/>
    <property type="molecule type" value="Genomic_DNA"/>
</dbReference>
<accession>A0A6H1ZFS4</accession>